<feature type="transmembrane region" description="Helical" evidence="10">
    <location>
        <begin position="30"/>
        <end position="50"/>
    </location>
</feature>
<dbReference type="InterPro" id="IPR003691">
    <property type="entry name" value="FluC"/>
</dbReference>
<keyword evidence="5 10" id="KW-0472">Membrane</keyword>
<feature type="transmembrane region" description="Helical" evidence="10">
    <location>
        <begin position="62"/>
        <end position="81"/>
    </location>
</feature>
<evidence type="ECO:0000256" key="1">
    <source>
        <dbReference type="ARBA" id="ARBA00004651"/>
    </source>
</evidence>
<sequence length="129" mass="13089">MGLVILGGTVGTAARELLTLSIPDLGGFPLAIFLINVVGSFALGLLLERLGSATLTGSKLRGRLLLGTGFLGGFTTYSALATHTAQLFGGQEVATGILYAIGTLVTGLVAAIVGIRISAGLRARDEVHP</sequence>
<keyword evidence="10" id="KW-0479">Metal-binding</keyword>
<dbReference type="Pfam" id="PF02537">
    <property type="entry name" value="CRCB"/>
    <property type="match status" value="1"/>
</dbReference>
<keyword evidence="4 10" id="KW-1133">Transmembrane helix</keyword>
<feature type="binding site" evidence="10">
    <location>
        <position position="72"/>
    </location>
    <ligand>
        <name>Na(+)</name>
        <dbReference type="ChEBI" id="CHEBI:29101"/>
        <note>structural</note>
    </ligand>
</feature>
<accession>A0A3L6ZUP5</accession>
<comment type="similarity">
    <text evidence="7 10">Belongs to the fluoride channel Fluc/FEX (TC 1.A.43) family.</text>
</comment>
<proteinExistence type="inferred from homology"/>
<evidence type="ECO:0000256" key="10">
    <source>
        <dbReference type="HAMAP-Rule" id="MF_00454"/>
    </source>
</evidence>
<name>A0A3L6ZUP5_9MICO</name>
<evidence type="ECO:0000313" key="12">
    <source>
        <dbReference type="Proteomes" id="UP000270299"/>
    </source>
</evidence>
<dbReference type="OrthoDB" id="4408652at2"/>
<gene>
    <name evidence="10" type="primary">fluC</name>
    <name evidence="10" type="synonym">crcB</name>
    <name evidence="11" type="ORF">D9V29_09130</name>
</gene>
<feature type="binding site" evidence="10">
    <location>
        <position position="75"/>
    </location>
    <ligand>
        <name>Na(+)</name>
        <dbReference type="ChEBI" id="CHEBI:29101"/>
        <note>structural</note>
    </ligand>
</feature>
<comment type="catalytic activity">
    <reaction evidence="8">
        <text>fluoride(in) = fluoride(out)</text>
        <dbReference type="Rhea" id="RHEA:76159"/>
        <dbReference type="ChEBI" id="CHEBI:17051"/>
    </reaction>
    <physiologicalReaction direction="left-to-right" evidence="8">
        <dbReference type="Rhea" id="RHEA:76160"/>
    </physiologicalReaction>
</comment>
<evidence type="ECO:0000256" key="4">
    <source>
        <dbReference type="ARBA" id="ARBA00022989"/>
    </source>
</evidence>
<keyword evidence="10" id="KW-0406">Ion transport</keyword>
<keyword evidence="10" id="KW-0813">Transport</keyword>
<evidence type="ECO:0000256" key="6">
    <source>
        <dbReference type="ARBA" id="ARBA00023303"/>
    </source>
</evidence>
<keyword evidence="12" id="KW-1185">Reference proteome</keyword>
<evidence type="ECO:0000256" key="9">
    <source>
        <dbReference type="ARBA" id="ARBA00049940"/>
    </source>
</evidence>
<dbReference type="GO" id="GO:0005886">
    <property type="term" value="C:plasma membrane"/>
    <property type="evidence" value="ECO:0007669"/>
    <property type="project" value="UniProtKB-SubCell"/>
</dbReference>
<evidence type="ECO:0000256" key="3">
    <source>
        <dbReference type="ARBA" id="ARBA00022692"/>
    </source>
</evidence>
<dbReference type="GO" id="GO:0062054">
    <property type="term" value="F:fluoride channel activity"/>
    <property type="evidence" value="ECO:0007669"/>
    <property type="project" value="UniProtKB-UniRule"/>
</dbReference>
<evidence type="ECO:0000256" key="8">
    <source>
        <dbReference type="ARBA" id="ARBA00035585"/>
    </source>
</evidence>
<dbReference type="AlphaFoldDB" id="A0A3L6ZUP5"/>
<dbReference type="GO" id="GO:0046872">
    <property type="term" value="F:metal ion binding"/>
    <property type="evidence" value="ECO:0007669"/>
    <property type="project" value="UniProtKB-KW"/>
</dbReference>
<evidence type="ECO:0000256" key="2">
    <source>
        <dbReference type="ARBA" id="ARBA00022475"/>
    </source>
</evidence>
<comment type="function">
    <text evidence="9 10">Fluoride-specific ion channel. Important for reducing fluoride concentration in the cell, thus reducing its toxicity.</text>
</comment>
<keyword evidence="2 10" id="KW-1003">Cell membrane</keyword>
<comment type="subcellular location">
    <subcellularLocation>
        <location evidence="1 10">Cell membrane</location>
        <topology evidence="1 10">Multi-pass membrane protein</topology>
    </subcellularLocation>
</comment>
<organism evidence="11 12">
    <name type="scientific">Mycetocola manganoxydans</name>
    <dbReference type="NCBI Taxonomy" id="699879"/>
    <lineage>
        <taxon>Bacteria</taxon>
        <taxon>Bacillati</taxon>
        <taxon>Actinomycetota</taxon>
        <taxon>Actinomycetes</taxon>
        <taxon>Micrococcales</taxon>
        <taxon>Microbacteriaceae</taxon>
        <taxon>Mycetocola</taxon>
    </lineage>
</organism>
<keyword evidence="6 10" id="KW-0407">Ion channel</keyword>
<evidence type="ECO:0000313" key="11">
    <source>
        <dbReference type="EMBL" id="RLP71528.1"/>
    </source>
</evidence>
<evidence type="ECO:0000256" key="5">
    <source>
        <dbReference type="ARBA" id="ARBA00023136"/>
    </source>
</evidence>
<keyword evidence="3 10" id="KW-0812">Transmembrane</keyword>
<feature type="transmembrane region" description="Helical" evidence="10">
    <location>
        <begin position="93"/>
        <end position="115"/>
    </location>
</feature>
<reference evidence="11 12" key="1">
    <citation type="submission" date="2018-10" db="EMBL/GenBank/DDBJ databases">
        <authorList>
            <person name="Li J."/>
        </authorList>
    </citation>
    <scope>NUCLEOTIDE SEQUENCE [LARGE SCALE GENOMIC DNA]</scope>
    <source>
        <strain evidence="11 12">CCTCC AB209002</strain>
    </source>
</reference>
<evidence type="ECO:0000256" key="7">
    <source>
        <dbReference type="ARBA" id="ARBA00035120"/>
    </source>
</evidence>
<comment type="caution">
    <text evidence="11">The sequence shown here is derived from an EMBL/GenBank/DDBJ whole genome shotgun (WGS) entry which is preliminary data.</text>
</comment>
<keyword evidence="10" id="KW-0915">Sodium</keyword>
<dbReference type="HAMAP" id="MF_00454">
    <property type="entry name" value="FluC"/>
    <property type="match status" value="1"/>
</dbReference>
<protein>
    <recommendedName>
        <fullName evidence="10">Fluoride-specific ion channel FluC</fullName>
    </recommendedName>
</protein>
<dbReference type="Proteomes" id="UP000270299">
    <property type="component" value="Unassembled WGS sequence"/>
</dbReference>
<dbReference type="GO" id="GO:0140114">
    <property type="term" value="P:cellular detoxification of fluoride"/>
    <property type="evidence" value="ECO:0007669"/>
    <property type="project" value="UniProtKB-UniRule"/>
</dbReference>
<dbReference type="EMBL" id="RCUV01000008">
    <property type="protein sequence ID" value="RLP71528.1"/>
    <property type="molecule type" value="Genomic_DNA"/>
</dbReference>
<comment type="activity regulation">
    <text evidence="10">Na(+) is not transported, but it plays an essential structural role and its presence is essential for fluoride channel function.</text>
</comment>